<dbReference type="EMBL" id="BCMF01000001">
    <property type="protein sequence ID" value="GAW98064.1"/>
    <property type="molecule type" value="Genomic_DNA"/>
</dbReference>
<dbReference type="OrthoDB" id="2326609at2"/>
<sequence>MSEAPEIVPGRLVRCQHAQMSRPFIARVYQVFGSRLVVEVMNFHFHDRRVVEQNQYKMVVEACDAQPMTIIQCQQRKG</sequence>
<reference evidence="1 2" key="1">
    <citation type="submission" date="2015-11" db="EMBL/GenBank/DDBJ databases">
        <title>Draft genome sequences of new species of the genus Lactobacillus isolated from orchardgrass silage.</title>
        <authorList>
            <person name="Tohno M."/>
            <person name="Tanizawa Y."/>
            <person name="Arita M."/>
        </authorList>
    </citation>
    <scope>NUCLEOTIDE SEQUENCE [LARGE SCALE GENOMIC DNA]</scope>
    <source>
        <strain evidence="1 2">IWT30</strain>
    </source>
</reference>
<evidence type="ECO:0000313" key="2">
    <source>
        <dbReference type="Proteomes" id="UP000198374"/>
    </source>
</evidence>
<keyword evidence="2" id="KW-1185">Reference proteome</keyword>
<accession>A0A1Z5I8I0</accession>
<proteinExistence type="predicted"/>
<evidence type="ECO:0008006" key="3">
    <source>
        <dbReference type="Google" id="ProtNLM"/>
    </source>
</evidence>
<name>A0A1Z5I8I0_9LACO</name>
<dbReference type="RefSeq" id="WP_089107910.1">
    <property type="nucleotide sequence ID" value="NZ_BCMF01000001.1"/>
</dbReference>
<evidence type="ECO:0000313" key="1">
    <source>
        <dbReference type="EMBL" id="GAW98064.1"/>
    </source>
</evidence>
<organism evidence="1 2">
    <name type="scientific">Secundilactobacillus mixtipabuli</name>
    <dbReference type="NCBI Taxonomy" id="1435342"/>
    <lineage>
        <taxon>Bacteria</taxon>
        <taxon>Bacillati</taxon>
        <taxon>Bacillota</taxon>
        <taxon>Bacilli</taxon>
        <taxon>Lactobacillales</taxon>
        <taxon>Lactobacillaceae</taxon>
        <taxon>Secundilactobacillus</taxon>
    </lineage>
</organism>
<gene>
    <name evidence="1" type="ORF">IWT30_00007</name>
</gene>
<protein>
    <recommendedName>
        <fullName evidence="3">DUF2187 domain-containing protein</fullName>
    </recommendedName>
</protein>
<dbReference type="AlphaFoldDB" id="A0A1Z5I8I0"/>
<comment type="caution">
    <text evidence="1">The sequence shown here is derived from an EMBL/GenBank/DDBJ whole genome shotgun (WGS) entry which is preliminary data.</text>
</comment>
<dbReference type="Proteomes" id="UP000198374">
    <property type="component" value="Unassembled WGS sequence"/>
</dbReference>